<sequence>MHSQGAHIVTRCQWNTSFDSKNLAYQLQTDISSWSSYKMKRIINRVFDSICPEGQTLKISTLSIDLGAITYENMLSELPLRLEEALRNALYDLIMYPKSGDKTLEIVNEHVAQINVLRNFLLQGMMPWNYQETYGTAHQIMRSQLTNNRLDVIQMIQEIGKQENVRKRIAWQFNDTIIKKIIAGLEPNNHQQIISFSDEFVKVQERETIVQTSTNDLKKNIWLWILNYLFTDRGTIFNKVAFVRNTVEQMANHFNLSYDAMLELIEAAIDRASEYSQINKGFIAILKLLSEELHRKSFTKVKTVKQKENFWLKVADYFNQPSKRSTNIQRNEFNELVINLSKLDAARFQKIVLNVEQKPTTWKTILKDLIPASIENLFVALSPSQSKNVLAQIAFLSKLNTATSLKVDQLDLYTFGIEFCIENQHTSVSKDAFLTYTIQKLAKQQQQTKLTILDHFVTSNVTNTAKKTTFISLFKELNTLYQNEISVAKTFRSEETLQRIITQYIVEIQQHKTHTNEFKTLEKTIQQWISASPIKFWNHINRIQKTSNVTIHITALIAAYGTQRFLKKVQPEIVSILEKVQQIIDELITKNARKATALRAIKRSLLEKGFEIVWQHEKLSSANFFAELLQTLKQASTASKVANTDIEEAIQLLLKYPKTKTLAWSSQEFEAIQKQHKIQVHQTPLANILEIIQQPNQEAIVAQHISKLVHAKKVNTSEFKAQENSLISYVLSNGIQLRERLISRFSQQVSATKTSFTTAQIKTILNDCFWQLFVLYESYRGNERKFTVLFEETVMETFPTVKKALEKTNLKKTANADKSTTLATPYKVSITALFEALRDNLKTENSSFEIEKTTYTYKQLFVVGLETSPTEIRIMIGETVQTKKQLALLREAISFEEFIVLIASDLSSAQQAVFKAIHVVFALAKQLGNAQILATLQRIFWKQTIAIIQAKNTASKVLEMLVNTTFDTLSDIETLDQITIVKHIQNSGLKIPEILKKILIKRHRIFELVSGEVQTATLSEAIKNCIEHGKIELLSEYLITHYEIPAWFQHKESIDYQSIVDELLIQQPLIILKTIRDQRVSAIQLSKFSQTIRFATLITALTKLYPTQQKQLSDVQKLYEHIALISMTGISTKSLQEILVKKVLTAWRTSNWKLIASTTIWNEFLWETCGKKGVTAPNFFKAMNTIKTALPASLLVSYKSVLPHVETSVRIPKTIEYKNTKKPVMSTETKKIVTEGISVPNAGLVLLNSYFLMLLERLGIVSDKAFKTDDDPLKAVHYLQYIVTGLTQTDESLLVLNKVLCGLSPDAPVRDRIEMTEDEKKLIDGLIQAAIGYWTAIGDTSINGFRGNWLVREGILRETEERWELTVEKRAYDILLIKSPFSFSIIKLPWMQKPLHVTWAY</sequence>
<accession>A0ABR7Q7P3</accession>
<evidence type="ECO:0000313" key="2">
    <source>
        <dbReference type="Proteomes" id="UP000619238"/>
    </source>
</evidence>
<keyword evidence="2" id="KW-1185">Reference proteome</keyword>
<proteinExistence type="predicted"/>
<dbReference type="InterPro" id="IPR045538">
    <property type="entry name" value="CIS_TMP"/>
</dbReference>
<reference evidence="1 2" key="1">
    <citation type="submission" date="2020-07" db="EMBL/GenBank/DDBJ databases">
        <title>Description of Kordia aestuariivivens sp. nov., isolated from a tidal flat.</title>
        <authorList>
            <person name="Park S."/>
            <person name="Yoon J.-H."/>
        </authorList>
    </citation>
    <scope>NUCLEOTIDE SEQUENCE [LARGE SCALE GENOMIC DNA]</scope>
    <source>
        <strain evidence="1 2">YSTF-M3</strain>
    </source>
</reference>
<dbReference type="Pfam" id="PF19268">
    <property type="entry name" value="CIS_TMP"/>
    <property type="match status" value="2"/>
</dbReference>
<organism evidence="1 2">
    <name type="scientific">Kordia aestuariivivens</name>
    <dbReference type="NCBI Taxonomy" id="2759037"/>
    <lineage>
        <taxon>Bacteria</taxon>
        <taxon>Pseudomonadati</taxon>
        <taxon>Bacteroidota</taxon>
        <taxon>Flavobacteriia</taxon>
        <taxon>Flavobacteriales</taxon>
        <taxon>Flavobacteriaceae</taxon>
        <taxon>Kordia</taxon>
    </lineage>
</organism>
<dbReference type="RefSeq" id="WP_187561380.1">
    <property type="nucleotide sequence ID" value="NZ_JACGWS010000003.1"/>
</dbReference>
<evidence type="ECO:0000313" key="1">
    <source>
        <dbReference type="EMBL" id="MBC8754339.1"/>
    </source>
</evidence>
<dbReference type="EMBL" id="JACGWS010000003">
    <property type="protein sequence ID" value="MBC8754339.1"/>
    <property type="molecule type" value="Genomic_DNA"/>
</dbReference>
<gene>
    <name evidence="1" type="ORF">H2O64_06630</name>
</gene>
<comment type="caution">
    <text evidence="1">The sequence shown here is derived from an EMBL/GenBank/DDBJ whole genome shotgun (WGS) entry which is preliminary data.</text>
</comment>
<protein>
    <submittedName>
        <fullName evidence="1">Uncharacterized protein</fullName>
    </submittedName>
</protein>
<dbReference type="Proteomes" id="UP000619238">
    <property type="component" value="Unassembled WGS sequence"/>
</dbReference>
<name>A0ABR7Q7P3_9FLAO</name>